<dbReference type="AlphaFoldDB" id="A0A840R3Q5"/>
<sequence length="45" mass="4942">MSFKTALVFYCGNRFAPIYLIGGDVLGLLHPNLLRIHKLPNTVGA</sequence>
<reference evidence="1 2" key="1">
    <citation type="submission" date="2020-08" db="EMBL/GenBank/DDBJ databases">
        <title>Genomic Encyclopedia of Type Strains, Phase IV (KMG-IV): sequencing the most valuable type-strain genomes for metagenomic binning, comparative biology and taxonomic classification.</title>
        <authorList>
            <person name="Goeker M."/>
        </authorList>
    </citation>
    <scope>NUCLEOTIDE SEQUENCE [LARGE SCALE GENOMIC DNA]</scope>
    <source>
        <strain evidence="1 2">DSM 25701</strain>
    </source>
</reference>
<proteinExistence type="predicted"/>
<organism evidence="1 2">
    <name type="scientific">Zhongshania antarctica</name>
    <dbReference type="NCBI Taxonomy" id="641702"/>
    <lineage>
        <taxon>Bacteria</taxon>
        <taxon>Pseudomonadati</taxon>
        <taxon>Pseudomonadota</taxon>
        <taxon>Gammaproteobacteria</taxon>
        <taxon>Cellvibrionales</taxon>
        <taxon>Spongiibacteraceae</taxon>
        <taxon>Zhongshania</taxon>
    </lineage>
</organism>
<accession>A0A840R3Q5</accession>
<gene>
    <name evidence="1" type="ORF">HNQ57_001333</name>
</gene>
<comment type="caution">
    <text evidence="1">The sequence shown here is derived from an EMBL/GenBank/DDBJ whole genome shotgun (WGS) entry which is preliminary data.</text>
</comment>
<dbReference type="EMBL" id="JACHHW010000003">
    <property type="protein sequence ID" value="MBB5187070.1"/>
    <property type="molecule type" value="Genomic_DNA"/>
</dbReference>
<dbReference type="Proteomes" id="UP000536640">
    <property type="component" value="Unassembled WGS sequence"/>
</dbReference>
<evidence type="ECO:0000313" key="2">
    <source>
        <dbReference type="Proteomes" id="UP000536640"/>
    </source>
</evidence>
<name>A0A840R3Q5_9GAMM</name>
<keyword evidence="2" id="KW-1185">Reference proteome</keyword>
<protein>
    <submittedName>
        <fullName evidence="1">Uncharacterized protein</fullName>
    </submittedName>
</protein>
<evidence type="ECO:0000313" key="1">
    <source>
        <dbReference type="EMBL" id="MBB5187070.1"/>
    </source>
</evidence>